<evidence type="ECO:0000313" key="1">
    <source>
        <dbReference type="EMBL" id="QHS93396.1"/>
    </source>
</evidence>
<dbReference type="SUPFAM" id="SSF51126">
    <property type="entry name" value="Pectin lyase-like"/>
    <property type="match status" value="1"/>
</dbReference>
<proteinExistence type="predicted"/>
<name>A0A6C0BMI5_9ZZZZ</name>
<accession>A0A6C0BMI5</accession>
<sequence>MVAPLFLVQKILLWFQKMRIRYVRAGAPSGGNGTKCYPYNSLAKAQAKAHRWTTLVVLPSHNVLCGSLVLRDGQEVVGIKRDRARLSNPDATLNNGDVIVTNGDNKLKNLSIVGAARCGVEALNADNLKIENCSFAHTNPGDIKFPSDIKPQFFTSFVEMRSWPAISFHGGATKTDATVTDPRRLQPLNTRPRGKLTLHKCTFTDNAADVLVGAGDMLSPVEVASASARREYDIHHCTFSNSRSDSVVTLVGSGGRVSGQVHRCAFDQHVQTGVSLDQIYVDETEFPGRGNYQWGVNQVSKCTFTRCLEPVFVRFNGFLEAPGAVVDIVKCHAREFGRVPATPTVPSVTTVIEPFEEAAAININVDVNNPGGTFEANVRLAHNHIVDTTGRMTGMRNIYFGKSPLIHYEVCDNHIAGTTIALAPVQFTARPVITPIGRGTYDIHHNVIENVDSALVTGVRVPFERMAIRAHHNCFQNTGARNAPPIQQPPFDNGSYYGATLVMGGVANTAFEELFPNGDLGNFTMDFGGGPLESPGQNSFINTTGAHTWVTPLLTFWAAHNWFNNVPPLDAGAGGAAVFEPQLESGPDQCPGKCEK</sequence>
<dbReference type="AlphaFoldDB" id="A0A6C0BMI5"/>
<reference evidence="1" key="1">
    <citation type="journal article" date="2020" name="Nature">
        <title>Giant virus diversity and host interactions through global metagenomics.</title>
        <authorList>
            <person name="Schulz F."/>
            <person name="Roux S."/>
            <person name="Paez-Espino D."/>
            <person name="Jungbluth S."/>
            <person name="Walsh D.A."/>
            <person name="Denef V.J."/>
            <person name="McMahon K.D."/>
            <person name="Konstantinidis K.T."/>
            <person name="Eloe-Fadrosh E.A."/>
            <person name="Kyrpides N.C."/>
            <person name="Woyke T."/>
        </authorList>
    </citation>
    <scope>NUCLEOTIDE SEQUENCE</scope>
    <source>
        <strain evidence="1">GVMAG-M-3300017989-17</strain>
    </source>
</reference>
<dbReference type="EMBL" id="MN739203">
    <property type="protein sequence ID" value="QHS93396.1"/>
    <property type="molecule type" value="Genomic_DNA"/>
</dbReference>
<dbReference type="InterPro" id="IPR011050">
    <property type="entry name" value="Pectin_lyase_fold/virulence"/>
</dbReference>
<protein>
    <submittedName>
        <fullName evidence="1">Uncharacterized protein</fullName>
    </submittedName>
</protein>
<organism evidence="1">
    <name type="scientific">viral metagenome</name>
    <dbReference type="NCBI Taxonomy" id="1070528"/>
    <lineage>
        <taxon>unclassified sequences</taxon>
        <taxon>metagenomes</taxon>
        <taxon>organismal metagenomes</taxon>
    </lineage>
</organism>